<feature type="compositionally biased region" description="Basic residues" evidence="1">
    <location>
        <begin position="10"/>
        <end position="19"/>
    </location>
</feature>
<feature type="region of interest" description="Disordered" evidence="1">
    <location>
        <begin position="89"/>
        <end position="129"/>
    </location>
</feature>
<dbReference type="InterPro" id="IPR006311">
    <property type="entry name" value="TAT_signal"/>
</dbReference>
<comment type="caution">
    <text evidence="2">The sequence shown here is derived from an EMBL/GenBank/DDBJ whole genome shotgun (WGS) entry which is preliminary data.</text>
</comment>
<dbReference type="Proteomes" id="UP000523079">
    <property type="component" value="Unassembled WGS sequence"/>
</dbReference>
<sequence length="406" mass="42655">MTPPAVPVPRRTRPRRSRAIRSGTPGRRRVLAGVLAAALVLLAFPGVSLGRALAAPTSDPLGAKAAEWARDHGLGFAVTAAEQVVYWLHPPKTGGTPDPSLLQPPAGSADGGSDTTAPGRDATGSTGRHHAVAWALPHAPLTTVATPALPGEGVFRTVVRVDGHPAVQVAYLRPDPVHTSYLAAVTVFDPRLVRFVQHPGATEPGHLGLFRQPDWLPPSERSGLLATFNNGFKLADAHGGYQADHHTVVPLRTGAASLVVDVSGRIDVGSWGTEVGPGPQVAAVRQNLQLLVDHGRVCADVASNDPAVWGLTIAGADYVWRSGIGVDAHGTVIEVSGPSLSAPSLARLLQRAGAVRAMELDINPAWVSTMWYSGSGSTPHKVLPFSRPADRYFTPSTRDFVAVYAR</sequence>
<proteinExistence type="predicted"/>
<dbReference type="AlphaFoldDB" id="A0A7W3IPE6"/>
<gene>
    <name evidence="2" type="ORF">FHX74_000396</name>
</gene>
<evidence type="ECO:0008006" key="4">
    <source>
        <dbReference type="Google" id="ProtNLM"/>
    </source>
</evidence>
<dbReference type="RefSeq" id="WP_182558394.1">
    <property type="nucleotide sequence ID" value="NZ_JACGWT010000001.1"/>
</dbReference>
<evidence type="ECO:0000313" key="2">
    <source>
        <dbReference type="EMBL" id="MBA8792802.1"/>
    </source>
</evidence>
<feature type="region of interest" description="Disordered" evidence="1">
    <location>
        <begin position="1"/>
        <end position="25"/>
    </location>
</feature>
<keyword evidence="3" id="KW-1185">Reference proteome</keyword>
<name>A0A7W3IPE6_9ACTN</name>
<accession>A0A7W3IPE6</accession>
<reference evidence="2 3" key="1">
    <citation type="submission" date="2020-07" db="EMBL/GenBank/DDBJ databases">
        <title>Sequencing the genomes of 1000 actinobacteria strains.</title>
        <authorList>
            <person name="Klenk H.-P."/>
        </authorList>
    </citation>
    <scope>NUCLEOTIDE SEQUENCE [LARGE SCALE GENOMIC DNA]</scope>
    <source>
        <strain evidence="2 3">DSM 100723</strain>
    </source>
</reference>
<evidence type="ECO:0000313" key="3">
    <source>
        <dbReference type="Proteomes" id="UP000523079"/>
    </source>
</evidence>
<organism evidence="2 3">
    <name type="scientific">Microlunatus kandeliicorticis</name>
    <dbReference type="NCBI Taxonomy" id="1759536"/>
    <lineage>
        <taxon>Bacteria</taxon>
        <taxon>Bacillati</taxon>
        <taxon>Actinomycetota</taxon>
        <taxon>Actinomycetes</taxon>
        <taxon>Propionibacteriales</taxon>
        <taxon>Propionibacteriaceae</taxon>
        <taxon>Microlunatus</taxon>
    </lineage>
</organism>
<evidence type="ECO:0000256" key="1">
    <source>
        <dbReference type="SAM" id="MobiDB-lite"/>
    </source>
</evidence>
<protein>
    <recommendedName>
        <fullName evidence="4">Phosphodiester glycosidase domain-containing protein</fullName>
    </recommendedName>
</protein>
<dbReference type="PROSITE" id="PS51318">
    <property type="entry name" value="TAT"/>
    <property type="match status" value="1"/>
</dbReference>
<dbReference type="EMBL" id="JACGWT010000001">
    <property type="protein sequence ID" value="MBA8792802.1"/>
    <property type="molecule type" value="Genomic_DNA"/>
</dbReference>